<evidence type="ECO:0000313" key="2">
    <source>
        <dbReference type="EMBL" id="MST98046.1"/>
    </source>
</evidence>
<organism evidence="2 3">
    <name type="scientific">Victivallis lenta</name>
    <dbReference type="NCBI Taxonomy" id="2606640"/>
    <lineage>
        <taxon>Bacteria</taxon>
        <taxon>Pseudomonadati</taxon>
        <taxon>Lentisphaerota</taxon>
        <taxon>Lentisphaeria</taxon>
        <taxon>Victivallales</taxon>
        <taxon>Victivallaceae</taxon>
        <taxon>Victivallis</taxon>
    </lineage>
</organism>
<reference evidence="2 3" key="1">
    <citation type="submission" date="2019-08" db="EMBL/GenBank/DDBJ databases">
        <title>In-depth cultivation of the pig gut microbiome towards novel bacterial diversity and tailored functional studies.</title>
        <authorList>
            <person name="Wylensek D."/>
            <person name="Hitch T.C.A."/>
            <person name="Clavel T."/>
        </authorList>
    </citation>
    <scope>NUCLEOTIDE SEQUENCE [LARGE SCALE GENOMIC DNA]</scope>
    <source>
        <strain evidence="2 3">BBE-744-WT-12</strain>
    </source>
</reference>
<dbReference type="PROSITE" id="PS50853">
    <property type="entry name" value="FN3"/>
    <property type="match status" value="1"/>
</dbReference>
<keyword evidence="3" id="KW-1185">Reference proteome</keyword>
<name>A0A844G3W0_9BACT</name>
<dbReference type="SUPFAM" id="SSF54001">
    <property type="entry name" value="Cysteine proteinases"/>
    <property type="match status" value="1"/>
</dbReference>
<dbReference type="Proteomes" id="UP000435649">
    <property type="component" value="Unassembled WGS sequence"/>
</dbReference>
<dbReference type="Gene3D" id="2.60.120.380">
    <property type="match status" value="2"/>
</dbReference>
<dbReference type="Gene3D" id="3.90.70.10">
    <property type="entry name" value="Cysteine proteinases"/>
    <property type="match status" value="1"/>
</dbReference>
<feature type="domain" description="Fibronectin type-III" evidence="1">
    <location>
        <begin position="339"/>
        <end position="431"/>
    </location>
</feature>
<dbReference type="SUPFAM" id="SSF89260">
    <property type="entry name" value="Collagen-binding domain"/>
    <property type="match status" value="1"/>
</dbReference>
<dbReference type="InterPro" id="IPR038765">
    <property type="entry name" value="Papain-like_cys_pep_sf"/>
</dbReference>
<dbReference type="InterPro" id="IPR036116">
    <property type="entry name" value="FN3_sf"/>
</dbReference>
<dbReference type="Gene3D" id="2.60.40.10">
    <property type="entry name" value="Immunoglobulins"/>
    <property type="match status" value="1"/>
</dbReference>
<comment type="caution">
    <text evidence="2">The sequence shown here is derived from an EMBL/GenBank/DDBJ whole genome shotgun (WGS) entry which is preliminary data.</text>
</comment>
<dbReference type="AlphaFoldDB" id="A0A844G3W0"/>
<dbReference type="CDD" id="cd00063">
    <property type="entry name" value="FN3"/>
    <property type="match status" value="1"/>
</dbReference>
<accession>A0A844G3W0</accession>
<dbReference type="RefSeq" id="WP_154419197.1">
    <property type="nucleotide sequence ID" value="NZ_VUNS01000015.1"/>
</dbReference>
<sequence length="1239" mass="134426">MNDGKETGDIQIVTGGSTVYDTFVTGTLIIEDGGRAYRSDVAGGGKLIIESGGVAAGFTVADSDSVSYDFHAEVDGRGENNVHIVSAPESAFNYEITVRQDVLDGCIAFQCKVADGAVQEIADGGEASYTLVREGGLQLVRGGARANVTTVEGQLELESGAVSNYAVVKRAGEMVARSGSIVNNVTVNAGGLLKLEDGAVLGGITWAGGRIEAAADVNAHTLVLGLVTSGEENDTISPDDIPLPLLNDLTFFRNTDLRVAVAFDEDAEDRQPEGEYKLAGNAAGFTGSITVTSGNYPDVFTTLSVGDSYSNTGLTLTLSVNAADELILTVGSCTEDTAPPDPVRAVSSMVYDSSSVMIRWEDGTDDIGVTRYELRYVREGASKEKTVKSAEPHCLLDNLAPGSYSYQVRAIDATGKTGEWSEERKFLVAPDSDDDAPEGPVLSTPLWGHDYLPELYTSPQPVQPNDVSGSYFADAEKLNELQDQLYCWAGTTANLLTWSGWAANSPLAFADEDETLEYFIDYWKNEGGQDRDAFSWFVNGTGDSGDIIVPAEGGNLFPTLDAGEYQFTVTADEAEGDFAVLLLSSFNAGYGVGLSIYSDAGMAHAITGWGYEVVGNDIYLYYSDSDSDYWDGSFDRREAPNRLSKTKFTFNRKDGRFYLEDYQVSDAYLGEFTAIRQFDKIFLGENETFDDARQLEFSDGQTVRAGNIDGREDDDYYVFSTQFTGEIDIRVAMNCPAEFLSGITVSLFDAAKNLIWQAAEAALEQVYSFIAAANLNYYLKVEGDAFTADNTALPLELNTYRVEVTENAEGELHRQAGTSDADDTWQQVAGSASFSTEIPGGRPEVPAGNLFSIPLSSAGGEETVETSNWVGKADRIDLRELRLEQAGSYDFAVSGVSEKLKLTVYRLKNGKLKKVKSVSVTAKTKEEKRGLFGLNLEAGECYVAVESSSRNGTFYDVSFEGEVFVNAERGDDTWALAAGDPDYTVSTVKYDSAFMILNPYSLFNTNWVGFGDTADYRALELLDSGSYNFTVSQLAGKATGKFTLWKLRDDGKLKKMFTVNAGSKKPAVKSNVLLESGSYVIAFESKNWKSGHNTDYTVMLDGTAFGQANRREDNDWQHATAVTEGEAVREEWVGFSDLKDYFRFEVAADSECSLLLSGATGKDAKITLYRRKTDKNGNEKNPVRIASQRTADGLAGIDEFLSAGIYYFSVEAQGGAKKSGTNYDIDLTLNRREQTGMLA</sequence>
<proteinExistence type="predicted"/>
<dbReference type="InterPro" id="IPR013783">
    <property type="entry name" value="Ig-like_fold"/>
</dbReference>
<evidence type="ECO:0000313" key="3">
    <source>
        <dbReference type="Proteomes" id="UP000435649"/>
    </source>
</evidence>
<dbReference type="InterPro" id="IPR003961">
    <property type="entry name" value="FN3_dom"/>
</dbReference>
<dbReference type="EMBL" id="VUNS01000015">
    <property type="protein sequence ID" value="MST98046.1"/>
    <property type="molecule type" value="Genomic_DNA"/>
</dbReference>
<dbReference type="Gene3D" id="2.160.20.20">
    <property type="match status" value="1"/>
</dbReference>
<dbReference type="SUPFAM" id="SSF49265">
    <property type="entry name" value="Fibronectin type III"/>
    <property type="match status" value="1"/>
</dbReference>
<dbReference type="SMART" id="SM00060">
    <property type="entry name" value="FN3"/>
    <property type="match status" value="1"/>
</dbReference>
<gene>
    <name evidence="2" type="ORF">FYJ85_13465</name>
</gene>
<dbReference type="InterPro" id="IPR012332">
    <property type="entry name" value="Autotransporter_pectin_lyase_C"/>
</dbReference>
<evidence type="ECO:0000259" key="1">
    <source>
        <dbReference type="PROSITE" id="PS50853"/>
    </source>
</evidence>
<protein>
    <recommendedName>
        <fullName evidence="1">Fibronectin type-III domain-containing protein</fullName>
    </recommendedName>
</protein>